<dbReference type="GO" id="GO:0020037">
    <property type="term" value="F:heme binding"/>
    <property type="evidence" value="ECO:0007669"/>
    <property type="project" value="UniProtKB-UniRule"/>
</dbReference>
<dbReference type="Pfam" id="PF00173">
    <property type="entry name" value="Cyt-b5"/>
    <property type="match status" value="1"/>
</dbReference>
<dbReference type="InterPro" id="IPR001199">
    <property type="entry name" value="Cyt_B5-like_heme/steroid-bd"/>
</dbReference>
<gene>
    <name evidence="10" type="ORF">RND81_03G224200</name>
</gene>
<dbReference type="SUPFAM" id="SSF55856">
    <property type="entry name" value="Cytochrome b5-like heme/steroid binding domain"/>
    <property type="match status" value="1"/>
</dbReference>
<keyword evidence="3 8" id="KW-0812">Transmembrane</keyword>
<keyword evidence="5 8" id="KW-0408">Iron</keyword>
<evidence type="ECO:0000313" key="11">
    <source>
        <dbReference type="Proteomes" id="UP001443914"/>
    </source>
</evidence>
<sequence length="134" mass="14886">MSSDQKYKLEEVAKHNTKNDCWLVINSKVYNVTPFLDDHPGGDDVLLTSTGKDATDDFEDVGHSDNAREMLNDYYVGDIDATSIPEKQNSGVKRQVSQSSAQADQSSGFLVKVLQFLLPLLILGLAFALKKYKE</sequence>
<accession>A0AAW1M9J8</accession>
<dbReference type="FunFam" id="3.10.120.10:FF:000002">
    <property type="entry name" value="Cytochrome b5 type B"/>
    <property type="match status" value="1"/>
</dbReference>
<evidence type="ECO:0000256" key="1">
    <source>
        <dbReference type="ARBA" id="ARBA00004370"/>
    </source>
</evidence>
<dbReference type="InterPro" id="IPR036400">
    <property type="entry name" value="Cyt_B5-like_heme/steroid_sf"/>
</dbReference>
<dbReference type="EMBL" id="JBDFQZ010000003">
    <property type="protein sequence ID" value="KAK9743206.1"/>
    <property type="molecule type" value="Genomic_DNA"/>
</dbReference>
<dbReference type="PANTHER" id="PTHR19359">
    <property type="entry name" value="CYTOCHROME B5"/>
    <property type="match status" value="1"/>
</dbReference>
<evidence type="ECO:0000313" key="10">
    <source>
        <dbReference type="EMBL" id="KAK9743206.1"/>
    </source>
</evidence>
<comment type="subcellular location">
    <subcellularLocation>
        <location evidence="1">Membrane</location>
    </subcellularLocation>
</comment>
<dbReference type="PROSITE" id="PS50255">
    <property type="entry name" value="CYTOCHROME_B5_2"/>
    <property type="match status" value="1"/>
</dbReference>
<dbReference type="GO" id="GO:0046872">
    <property type="term" value="F:metal ion binding"/>
    <property type="evidence" value="ECO:0007669"/>
    <property type="project" value="UniProtKB-UniRule"/>
</dbReference>
<evidence type="ECO:0000256" key="8">
    <source>
        <dbReference type="RuleBase" id="RU362121"/>
    </source>
</evidence>
<evidence type="ECO:0000256" key="6">
    <source>
        <dbReference type="ARBA" id="ARBA00023136"/>
    </source>
</evidence>
<name>A0AAW1M9J8_SAPOF</name>
<proteinExistence type="inferred from homology"/>
<dbReference type="SMART" id="SM01117">
    <property type="entry name" value="Cyt-b5"/>
    <property type="match status" value="1"/>
</dbReference>
<dbReference type="Proteomes" id="UP001443914">
    <property type="component" value="Unassembled WGS sequence"/>
</dbReference>
<evidence type="ECO:0000256" key="2">
    <source>
        <dbReference type="ARBA" id="ARBA00022617"/>
    </source>
</evidence>
<organism evidence="10 11">
    <name type="scientific">Saponaria officinalis</name>
    <name type="common">Common soapwort</name>
    <name type="synonym">Lychnis saponaria</name>
    <dbReference type="NCBI Taxonomy" id="3572"/>
    <lineage>
        <taxon>Eukaryota</taxon>
        <taxon>Viridiplantae</taxon>
        <taxon>Streptophyta</taxon>
        <taxon>Embryophyta</taxon>
        <taxon>Tracheophyta</taxon>
        <taxon>Spermatophyta</taxon>
        <taxon>Magnoliopsida</taxon>
        <taxon>eudicotyledons</taxon>
        <taxon>Gunneridae</taxon>
        <taxon>Pentapetalae</taxon>
        <taxon>Caryophyllales</taxon>
        <taxon>Caryophyllaceae</taxon>
        <taxon>Caryophylleae</taxon>
        <taxon>Saponaria</taxon>
    </lineage>
</organism>
<dbReference type="GO" id="GO:0016020">
    <property type="term" value="C:membrane"/>
    <property type="evidence" value="ECO:0007669"/>
    <property type="project" value="UniProtKB-SubCell"/>
</dbReference>
<keyword evidence="2 8" id="KW-0349">Heme</keyword>
<keyword evidence="6 8" id="KW-0472">Membrane</keyword>
<reference evidence="10" key="1">
    <citation type="submission" date="2024-03" db="EMBL/GenBank/DDBJ databases">
        <title>WGS assembly of Saponaria officinalis var. Norfolk2.</title>
        <authorList>
            <person name="Jenkins J."/>
            <person name="Shu S."/>
            <person name="Grimwood J."/>
            <person name="Barry K."/>
            <person name="Goodstein D."/>
            <person name="Schmutz J."/>
            <person name="Leebens-Mack J."/>
            <person name="Osbourn A."/>
        </authorList>
    </citation>
    <scope>NUCLEOTIDE SEQUENCE [LARGE SCALE GENOMIC DNA]</scope>
    <source>
        <strain evidence="10">JIC</strain>
    </source>
</reference>
<evidence type="ECO:0000256" key="7">
    <source>
        <dbReference type="ARBA" id="ARBA00038168"/>
    </source>
</evidence>
<feature type="transmembrane region" description="Helical" evidence="8">
    <location>
        <begin position="109"/>
        <end position="129"/>
    </location>
</feature>
<keyword evidence="4 8" id="KW-0479">Metal-binding</keyword>
<evidence type="ECO:0000256" key="4">
    <source>
        <dbReference type="ARBA" id="ARBA00022723"/>
    </source>
</evidence>
<feature type="domain" description="Cytochrome b5 heme-binding" evidence="9">
    <location>
        <begin position="4"/>
        <end position="80"/>
    </location>
</feature>
<protein>
    <recommendedName>
        <fullName evidence="9">Cytochrome b5 heme-binding domain-containing protein</fullName>
    </recommendedName>
</protein>
<evidence type="ECO:0000259" key="9">
    <source>
        <dbReference type="PROSITE" id="PS50255"/>
    </source>
</evidence>
<dbReference type="PROSITE" id="PS00191">
    <property type="entry name" value="CYTOCHROME_B5_1"/>
    <property type="match status" value="1"/>
</dbReference>
<keyword evidence="11" id="KW-1185">Reference proteome</keyword>
<dbReference type="PANTHER" id="PTHR19359:SF139">
    <property type="entry name" value="CYTOCHROME B5-LIKE"/>
    <property type="match status" value="1"/>
</dbReference>
<dbReference type="InterPro" id="IPR050668">
    <property type="entry name" value="Cytochrome_b5"/>
</dbReference>
<evidence type="ECO:0000256" key="3">
    <source>
        <dbReference type="ARBA" id="ARBA00022692"/>
    </source>
</evidence>
<comment type="caution">
    <text evidence="10">The sequence shown here is derived from an EMBL/GenBank/DDBJ whole genome shotgun (WGS) entry which is preliminary data.</text>
</comment>
<evidence type="ECO:0000256" key="5">
    <source>
        <dbReference type="ARBA" id="ARBA00023004"/>
    </source>
</evidence>
<dbReference type="InterPro" id="IPR018506">
    <property type="entry name" value="Cyt_B5_heme-BS"/>
</dbReference>
<dbReference type="AlphaFoldDB" id="A0AAW1M9J8"/>
<dbReference type="Gene3D" id="3.10.120.10">
    <property type="entry name" value="Cytochrome b5-like heme/steroid binding domain"/>
    <property type="match status" value="1"/>
</dbReference>
<dbReference type="PRINTS" id="PR00363">
    <property type="entry name" value="CYTOCHROMEB5"/>
</dbReference>
<keyword evidence="8" id="KW-1133">Transmembrane helix</keyword>
<comment type="similarity">
    <text evidence="7 8">Belongs to the cytochrome b5 family.</text>
</comment>